<gene>
    <name evidence="1" type="ORF">S03H2_36249</name>
</gene>
<evidence type="ECO:0000313" key="1">
    <source>
        <dbReference type="EMBL" id="GAH54461.1"/>
    </source>
</evidence>
<dbReference type="EMBL" id="BARU01022236">
    <property type="protein sequence ID" value="GAH54461.1"/>
    <property type="molecule type" value="Genomic_DNA"/>
</dbReference>
<name>X1G9A0_9ZZZZ</name>
<sequence>MGHMGWWRPFGLEAELEMADDPVDGCGIFDEGNDLHLTSTRRAEEEIYLIDLMFDTWKNGGAKTL</sequence>
<accession>X1G9A0</accession>
<proteinExistence type="predicted"/>
<organism evidence="1">
    <name type="scientific">marine sediment metagenome</name>
    <dbReference type="NCBI Taxonomy" id="412755"/>
    <lineage>
        <taxon>unclassified sequences</taxon>
        <taxon>metagenomes</taxon>
        <taxon>ecological metagenomes</taxon>
    </lineage>
</organism>
<feature type="non-terminal residue" evidence="1">
    <location>
        <position position="65"/>
    </location>
</feature>
<protein>
    <submittedName>
        <fullName evidence="1">Uncharacterized protein</fullName>
    </submittedName>
</protein>
<dbReference type="AlphaFoldDB" id="X1G9A0"/>
<comment type="caution">
    <text evidence="1">The sequence shown here is derived from an EMBL/GenBank/DDBJ whole genome shotgun (WGS) entry which is preliminary data.</text>
</comment>
<reference evidence="1" key="1">
    <citation type="journal article" date="2014" name="Front. Microbiol.">
        <title>High frequency of phylogenetically diverse reductive dehalogenase-homologous genes in deep subseafloor sedimentary metagenomes.</title>
        <authorList>
            <person name="Kawai M."/>
            <person name="Futagami T."/>
            <person name="Toyoda A."/>
            <person name="Takaki Y."/>
            <person name="Nishi S."/>
            <person name="Hori S."/>
            <person name="Arai W."/>
            <person name="Tsubouchi T."/>
            <person name="Morono Y."/>
            <person name="Uchiyama I."/>
            <person name="Ito T."/>
            <person name="Fujiyama A."/>
            <person name="Inagaki F."/>
            <person name="Takami H."/>
        </authorList>
    </citation>
    <scope>NUCLEOTIDE SEQUENCE</scope>
    <source>
        <strain evidence="1">Expedition CK06-06</strain>
    </source>
</reference>